<name>A0ABT3DYB8_9XANT</name>
<accession>A0ABT3DYB8</accession>
<reference evidence="2 3" key="1">
    <citation type="submission" date="2022-06" db="EMBL/GenBank/DDBJ databases">
        <title>Dynamics of rice microbiomes reveals core vertical transmitted seed endophytes.</title>
        <authorList>
            <person name="Liao K."/>
            <person name="Zhang X."/>
        </authorList>
    </citation>
    <scope>NUCLEOTIDE SEQUENCE [LARGE SCALE GENOMIC DNA]</scope>
    <source>
        <strain evidence="2 3">YT10-10-1</strain>
    </source>
</reference>
<evidence type="ECO:0000256" key="1">
    <source>
        <dbReference type="SAM" id="Phobius"/>
    </source>
</evidence>
<keyword evidence="3" id="KW-1185">Reference proteome</keyword>
<dbReference type="Proteomes" id="UP001320843">
    <property type="component" value="Unassembled WGS sequence"/>
</dbReference>
<protein>
    <submittedName>
        <fullName evidence="2">Uncharacterized protein</fullName>
    </submittedName>
</protein>
<keyword evidence="1" id="KW-1133">Transmembrane helix</keyword>
<evidence type="ECO:0000313" key="2">
    <source>
        <dbReference type="EMBL" id="MCW0400487.1"/>
    </source>
</evidence>
<sequence length="35" mass="3844">MLCFISNCVPELRSAPARIFVVIFLLTNFSVASLA</sequence>
<gene>
    <name evidence="2" type="ORF">NB700_003043</name>
</gene>
<evidence type="ECO:0000313" key="3">
    <source>
        <dbReference type="Proteomes" id="UP001320843"/>
    </source>
</evidence>
<keyword evidence="1" id="KW-0472">Membrane</keyword>
<comment type="caution">
    <text evidence="2">The sequence shown here is derived from an EMBL/GenBank/DDBJ whole genome shotgun (WGS) entry which is preliminary data.</text>
</comment>
<proteinExistence type="predicted"/>
<organism evidence="2 3">
    <name type="scientific">Xanthomonas sacchari</name>
    <dbReference type="NCBI Taxonomy" id="56458"/>
    <lineage>
        <taxon>Bacteria</taxon>
        <taxon>Pseudomonadati</taxon>
        <taxon>Pseudomonadota</taxon>
        <taxon>Gammaproteobacteria</taxon>
        <taxon>Lysobacterales</taxon>
        <taxon>Lysobacteraceae</taxon>
        <taxon>Xanthomonas</taxon>
    </lineage>
</organism>
<keyword evidence="1" id="KW-0812">Transmembrane</keyword>
<feature type="transmembrane region" description="Helical" evidence="1">
    <location>
        <begin position="15"/>
        <end position="34"/>
    </location>
</feature>
<dbReference type="EMBL" id="JANFWR010000022">
    <property type="protein sequence ID" value="MCW0400487.1"/>
    <property type="molecule type" value="Genomic_DNA"/>
</dbReference>